<keyword evidence="2" id="KW-1185">Reference proteome</keyword>
<name>A0ABW3XTQ5_9ACTN</name>
<comment type="caution">
    <text evidence="1">The sequence shown here is derived from an EMBL/GenBank/DDBJ whole genome shotgun (WGS) entry which is preliminary data.</text>
</comment>
<evidence type="ECO:0000313" key="2">
    <source>
        <dbReference type="Proteomes" id="UP001597058"/>
    </source>
</evidence>
<organism evidence="1 2">
    <name type="scientific">Streptomyces kaempferi</name>
    <dbReference type="NCBI Taxonomy" id="333725"/>
    <lineage>
        <taxon>Bacteria</taxon>
        <taxon>Bacillati</taxon>
        <taxon>Actinomycetota</taxon>
        <taxon>Actinomycetes</taxon>
        <taxon>Kitasatosporales</taxon>
        <taxon>Streptomycetaceae</taxon>
        <taxon>Streptomyces</taxon>
    </lineage>
</organism>
<sequence length="52" mass="5505">MHGANLYGLVAGVAGVKVTDIKPRAPRQRTATASKRLTKAAARKLFSALADR</sequence>
<dbReference type="RefSeq" id="WP_381236515.1">
    <property type="nucleotide sequence ID" value="NZ_JBHSKH010000035.1"/>
</dbReference>
<dbReference type="EMBL" id="JBHTMM010000134">
    <property type="protein sequence ID" value="MFD1312720.1"/>
    <property type="molecule type" value="Genomic_DNA"/>
</dbReference>
<protein>
    <submittedName>
        <fullName evidence="1">Uncharacterized protein</fullName>
    </submittedName>
</protein>
<accession>A0ABW3XTQ5</accession>
<dbReference type="Proteomes" id="UP001597058">
    <property type="component" value="Unassembled WGS sequence"/>
</dbReference>
<reference evidence="2" key="1">
    <citation type="journal article" date="2019" name="Int. J. Syst. Evol. Microbiol.">
        <title>The Global Catalogue of Microorganisms (GCM) 10K type strain sequencing project: providing services to taxonomists for standard genome sequencing and annotation.</title>
        <authorList>
            <consortium name="The Broad Institute Genomics Platform"/>
            <consortium name="The Broad Institute Genome Sequencing Center for Infectious Disease"/>
            <person name="Wu L."/>
            <person name="Ma J."/>
        </authorList>
    </citation>
    <scope>NUCLEOTIDE SEQUENCE [LARGE SCALE GENOMIC DNA]</scope>
    <source>
        <strain evidence="2">CGMCC 4.7020</strain>
    </source>
</reference>
<proteinExistence type="predicted"/>
<evidence type="ECO:0000313" key="1">
    <source>
        <dbReference type="EMBL" id="MFD1312720.1"/>
    </source>
</evidence>
<gene>
    <name evidence="1" type="ORF">ACFQ5X_44045</name>
</gene>